<name>A0A562NXE9_9RHOB</name>
<evidence type="ECO:0000313" key="4">
    <source>
        <dbReference type="Proteomes" id="UP000316225"/>
    </source>
</evidence>
<evidence type="ECO:0000256" key="2">
    <source>
        <dbReference type="HAMAP-Rule" id="MF_00048"/>
    </source>
</evidence>
<dbReference type="GO" id="GO:0003676">
    <property type="term" value="F:nucleic acid binding"/>
    <property type="evidence" value="ECO:0007669"/>
    <property type="project" value="InterPro"/>
</dbReference>
<dbReference type="RefSeq" id="WP_338419453.1">
    <property type="nucleotide sequence ID" value="NZ_VLKU01000002.1"/>
</dbReference>
<dbReference type="PANTHER" id="PTHR34039:SF1">
    <property type="entry name" value="UPF0102 PROTEIN YRAN"/>
    <property type="match status" value="1"/>
</dbReference>
<dbReference type="Pfam" id="PF02021">
    <property type="entry name" value="UPF0102"/>
    <property type="match status" value="1"/>
</dbReference>
<keyword evidence="3" id="KW-0255">Endonuclease</keyword>
<dbReference type="HAMAP" id="MF_00048">
    <property type="entry name" value="UPF0102"/>
    <property type="match status" value="1"/>
</dbReference>
<protein>
    <recommendedName>
        <fullName evidence="2">UPF0102 protein IQ24_00688</fullName>
    </recommendedName>
</protein>
<comment type="caution">
    <text evidence="3">The sequence shown here is derived from an EMBL/GenBank/DDBJ whole genome shotgun (WGS) entry which is preliminary data.</text>
</comment>
<evidence type="ECO:0000313" key="3">
    <source>
        <dbReference type="EMBL" id="TWI36902.1"/>
    </source>
</evidence>
<proteinExistence type="inferred from homology"/>
<reference evidence="3 4" key="1">
    <citation type="journal article" date="2015" name="Stand. Genomic Sci.">
        <title>Genomic Encyclopedia of Bacterial and Archaeal Type Strains, Phase III: the genomes of soil and plant-associated and newly described type strains.</title>
        <authorList>
            <person name="Whitman W.B."/>
            <person name="Woyke T."/>
            <person name="Klenk H.P."/>
            <person name="Zhou Y."/>
            <person name="Lilburn T.G."/>
            <person name="Beck B.J."/>
            <person name="De Vos P."/>
            <person name="Vandamme P."/>
            <person name="Eisen J.A."/>
            <person name="Garrity G."/>
            <person name="Hugenholtz P."/>
            <person name="Kyrpides N.C."/>
        </authorList>
    </citation>
    <scope>NUCLEOTIDE SEQUENCE [LARGE SCALE GENOMIC DNA]</scope>
    <source>
        <strain evidence="3 4">CGMCC 1.5364</strain>
    </source>
</reference>
<gene>
    <name evidence="3" type="ORF">IQ24_00688</name>
</gene>
<dbReference type="InterPro" id="IPR011856">
    <property type="entry name" value="tRNA_endonuc-like_dom_sf"/>
</dbReference>
<dbReference type="InterPro" id="IPR003509">
    <property type="entry name" value="UPF0102_YraN-like"/>
</dbReference>
<dbReference type="SUPFAM" id="SSF52980">
    <property type="entry name" value="Restriction endonuclease-like"/>
    <property type="match status" value="1"/>
</dbReference>
<dbReference type="Gene3D" id="3.40.1350.10">
    <property type="match status" value="1"/>
</dbReference>
<dbReference type="PANTHER" id="PTHR34039">
    <property type="entry name" value="UPF0102 PROTEIN YRAN"/>
    <property type="match status" value="1"/>
</dbReference>
<sequence>MQAMAVLERVSGGRRAAVPDRMRQQRGMVAFRSGMAAEAGVARHYEDRGYRILAQRWRGRAGEIDLVVQDGSTIVFVEVKKAAWHALAAERIDRRKMDRLCQAAEEYCGRLPTGQLTEMRFDAALLDQIGIIEVIENAFGLN</sequence>
<dbReference type="InterPro" id="IPR011335">
    <property type="entry name" value="Restrct_endonuc-II-like"/>
</dbReference>
<dbReference type="AlphaFoldDB" id="A0A562NXE9"/>
<dbReference type="GO" id="GO:0004519">
    <property type="term" value="F:endonuclease activity"/>
    <property type="evidence" value="ECO:0007669"/>
    <property type="project" value="UniProtKB-KW"/>
</dbReference>
<keyword evidence="3" id="KW-0378">Hydrolase</keyword>
<accession>A0A562NXE9</accession>
<keyword evidence="3" id="KW-0540">Nuclease</keyword>
<dbReference type="EMBL" id="VLKU01000002">
    <property type="protein sequence ID" value="TWI36902.1"/>
    <property type="molecule type" value="Genomic_DNA"/>
</dbReference>
<comment type="similarity">
    <text evidence="1 2">Belongs to the UPF0102 family.</text>
</comment>
<evidence type="ECO:0000256" key="1">
    <source>
        <dbReference type="ARBA" id="ARBA00006738"/>
    </source>
</evidence>
<keyword evidence="4" id="KW-1185">Reference proteome</keyword>
<dbReference type="Proteomes" id="UP000316225">
    <property type="component" value="Unassembled WGS sequence"/>
</dbReference>
<organism evidence="3 4">
    <name type="scientific">Paracoccus sulfuroxidans</name>
    <dbReference type="NCBI Taxonomy" id="384678"/>
    <lineage>
        <taxon>Bacteria</taxon>
        <taxon>Pseudomonadati</taxon>
        <taxon>Pseudomonadota</taxon>
        <taxon>Alphaproteobacteria</taxon>
        <taxon>Rhodobacterales</taxon>
        <taxon>Paracoccaceae</taxon>
        <taxon>Paracoccus</taxon>
    </lineage>
</organism>